<dbReference type="InterPro" id="IPR027417">
    <property type="entry name" value="P-loop_NTPase"/>
</dbReference>
<dbReference type="InterPro" id="IPR011009">
    <property type="entry name" value="Kinase-like_dom_sf"/>
</dbReference>
<evidence type="ECO:0000313" key="4">
    <source>
        <dbReference type="Proteomes" id="UP000241447"/>
    </source>
</evidence>
<keyword evidence="3" id="KW-0547">Nucleotide-binding</keyword>
<feature type="domain" description="DNA2/NAM7 helicase-like C-terminal" evidence="2">
    <location>
        <begin position="1334"/>
        <end position="1550"/>
    </location>
</feature>
<dbReference type="InterPro" id="IPR047187">
    <property type="entry name" value="SF1_C_Upf1"/>
</dbReference>
<dbReference type="OrthoDB" id="9757917at2"/>
<keyword evidence="3" id="KW-0378">Hydrolase</keyword>
<dbReference type="PANTHER" id="PTHR10887:SF495">
    <property type="entry name" value="HELICASE SENATAXIN ISOFORM X1-RELATED"/>
    <property type="match status" value="1"/>
</dbReference>
<dbReference type="InterPro" id="IPR045055">
    <property type="entry name" value="DNA2/NAM7-like"/>
</dbReference>
<evidence type="ECO:0000259" key="2">
    <source>
        <dbReference type="Pfam" id="PF13087"/>
    </source>
</evidence>
<protein>
    <submittedName>
        <fullName evidence="3">DNA helicase</fullName>
    </submittedName>
</protein>
<proteinExistence type="predicted"/>
<keyword evidence="3" id="KW-0067">ATP-binding</keyword>
<dbReference type="RefSeq" id="WP_107722470.1">
    <property type="nucleotide sequence ID" value="NZ_CP028475.1"/>
</dbReference>
<dbReference type="KEGG" id="cbak:DA792_20755"/>
<dbReference type="InterPro" id="IPR041679">
    <property type="entry name" value="DNA2/NAM7-like_C"/>
</dbReference>
<dbReference type="SUPFAM" id="SSF56112">
    <property type="entry name" value="Protein kinase-like (PK-like)"/>
    <property type="match status" value="1"/>
</dbReference>
<gene>
    <name evidence="3" type="ORF">DA792_20755</name>
</gene>
<dbReference type="InterPro" id="IPR025103">
    <property type="entry name" value="DUF4011"/>
</dbReference>
<keyword evidence="3" id="KW-0347">Helicase</keyword>
<accession>A0A2R4M7M1</accession>
<dbReference type="SUPFAM" id="SSF52540">
    <property type="entry name" value="P-loop containing nucleoside triphosphate hydrolases"/>
    <property type="match status" value="1"/>
</dbReference>
<feature type="domain" description="DNA2/NAM7 helicase helicase" evidence="1">
    <location>
        <begin position="621"/>
        <end position="685"/>
    </location>
</feature>
<dbReference type="CDD" id="cd18808">
    <property type="entry name" value="SF1_C_Upf1"/>
    <property type="match status" value="1"/>
</dbReference>
<dbReference type="EMBL" id="CP028475">
    <property type="protein sequence ID" value="AVW93211.1"/>
    <property type="molecule type" value="Genomic_DNA"/>
</dbReference>
<name>A0A2R4M7M1_9RHOB</name>
<evidence type="ECO:0000313" key="3">
    <source>
        <dbReference type="EMBL" id="AVW93211.1"/>
    </source>
</evidence>
<dbReference type="Pfam" id="PF13086">
    <property type="entry name" value="AAA_11"/>
    <property type="match status" value="1"/>
</dbReference>
<sequence length="1707" mass="188706">MIDAAEQGFFELLHAWNEAHSIGNEDLLAAILPLMQQVAEAHEAGQVAPLFPLRKLKVDHGHLFFVQTDVEAPASIHAVSGRRDVLAKSGIKVVSELTVTSDDASGTEVHDARVADDAVATPRFLTEYRSWEVEAGHHDPITDIYGLGMILGSLATGLDFRQKDQLETFIRYRGDLASLNNRLSPVICRAIERMTELERFDRAQDVPTLIRAFENHRMIGSVFENELTTSAAFGAEADLPKGELLKRLRARLYDMTRRNRLIYHKPVSTELNLTETSVPLVMNFQAIKSEDLFTADALAMQKLLSGREIALRDYIRFEDMQFAPAVLSKLRSESARIAREYGAAPLRLVPVFLRWYDLKNDPHTPISSPLLLLRTELKRRKGVKDVFTLQALDTVAEVNPALSFALEKLFGIKLPTTVDMSQPDALRDLYRLIETQILSSEPGVHLEYADKPRIKVLHQKVRRRLDQFNKRRVGMVKGKRARSGIRYSYDHPGYNPLGLQLFKEYVTPAQAPNQAVMGRPLPRMFNASHMVEPAVTEREATTFSAAQETDGRFNWSFDLCSVTLANFNYRKMSLVRDYDAMLAGELSPNAAFDLLFDDRSYDVGGIPMLPKPEHRYPVIEMDPSQEKSVLNARSGESYVIQGPPGTGKSQTITNLIADFISQGKRVLFVCEKRAALDVVFNRLTGVGLGALCSLVHDSKQNKREFIEELDEIYTRWTEEDRPKTMAILTQERTALLRRVSEALADVRVHITAMSTAAVGTDEALYGVIDRALNAHPPDLGDDDRGALPDLAVWLEHEDAVDRALNGTKGLAGGQSLSERPERLLVPALWGDDDALDQVPQRAANLASRATRLSGAEADLFGGVTTAGAAFAQVRFAARVAPMAEVGQLGLLDPDSRESRLFKGDMRQVDDKRRLLAEAVQKASAWTDKLTQEETKTALRLAQDKEGKFLSFLSGPWRQLKKTIAARTRTADAAIAPTAVDLLLLLDTEHASREALVETERQTAGRYGFNDFAALSDLVAERAAGRMVDGAAADPILASVVSDPAGTERQVLALAHHAPVIEGLLEDAAGLIDGLDTLALADLAPALDALAQSGPRLRDLKFMLQPLADAPLSIWRCLRSFDLPTDQLHAAILSETVRRSVIQTPGLSAIDHAMLDHARAKIADSRKALQKVNASLLELRAMENFDAHIALTAEMDRNLSMEDRARKSSYANARRALEHEFKKTRAFRSPREMLDGPAGALIPDMKPIWLMSPLSVADVLPLDSDLFDVVIFDEASQIPVEDAVPTVMRAPQIIVVGDEMQLPPSKFFGSGDAAEEFDDADEDLNFELDQDSFLTLSAERLKSTMLSWHYRSRSEELISFSNRAFYGGRLLTIPSVRNRQEDPEIHVADAGVPPLSASEVLARPISYHMVKGGVYALRRNAEEARYIAHVLRDILAQDSGKTIGIVAFSEAQQSEVETALNELARTDEGFARRLDAEYEREKDGEFIGLFVKNLENVQGDERDIILLSICYAPPASGKMRMNFGPINKVGGEKRLNVIFSRAKENMIVVSSITSEQVTNDYNAGANALKTFLRYAQLASTGDGPGADMALKAVSGSTDQREKPGNVAAEQIAAALQARGCFAVVNHGMSRFCVDVAARRTDEPDFKLAILIDSKETYASNATLEVLTERAILLEAFGWTTVTVTMREWKSDPTKIVEVLAAHLGVNFD</sequence>
<dbReference type="Pfam" id="PF13195">
    <property type="entry name" value="DUF4011"/>
    <property type="match status" value="1"/>
</dbReference>
<dbReference type="InterPro" id="IPR041677">
    <property type="entry name" value="DNA2/NAM7_AAA_11"/>
</dbReference>
<dbReference type="Gene3D" id="3.40.50.300">
    <property type="entry name" value="P-loop containing nucleotide triphosphate hydrolases"/>
    <property type="match status" value="3"/>
</dbReference>
<dbReference type="Proteomes" id="UP000241447">
    <property type="component" value="Chromosome"/>
</dbReference>
<dbReference type="PANTHER" id="PTHR10887">
    <property type="entry name" value="DNA2/NAM7 HELICASE FAMILY"/>
    <property type="match status" value="1"/>
</dbReference>
<dbReference type="GO" id="GO:0004386">
    <property type="term" value="F:helicase activity"/>
    <property type="evidence" value="ECO:0007669"/>
    <property type="project" value="UniProtKB-KW"/>
</dbReference>
<evidence type="ECO:0000259" key="1">
    <source>
        <dbReference type="Pfam" id="PF13086"/>
    </source>
</evidence>
<dbReference type="Pfam" id="PF13087">
    <property type="entry name" value="AAA_12"/>
    <property type="match status" value="1"/>
</dbReference>
<organism evidence="3 4">
    <name type="scientific">Celeribacter baekdonensis</name>
    <dbReference type="NCBI Taxonomy" id="875171"/>
    <lineage>
        <taxon>Bacteria</taxon>
        <taxon>Pseudomonadati</taxon>
        <taxon>Pseudomonadota</taxon>
        <taxon>Alphaproteobacteria</taxon>
        <taxon>Rhodobacterales</taxon>
        <taxon>Roseobacteraceae</taxon>
        <taxon>Celeribacter</taxon>
    </lineage>
</organism>
<reference evidence="3 4" key="1">
    <citation type="submission" date="2018-03" db="EMBL/GenBank/DDBJ databases">
        <title>The Complete Genome of Celeribacter baekdonensis strain LH4, a Thiosulfate-Oxidizing Alphaproteobacterium Isolated from Gulf of Mexico Continental Slope Sediments.</title>
        <authorList>
            <person name="Flood B.E."/>
            <person name="Bailey J.V."/>
            <person name="Leprich D."/>
        </authorList>
    </citation>
    <scope>NUCLEOTIDE SEQUENCE [LARGE SCALE GENOMIC DNA]</scope>
    <source>
        <strain evidence="3 4">LH4</strain>
    </source>
</reference>